<evidence type="ECO:0000313" key="2">
    <source>
        <dbReference type="EnsemblPlants" id="OPUNC12G13000.1"/>
    </source>
</evidence>
<feature type="compositionally biased region" description="Polar residues" evidence="1">
    <location>
        <begin position="67"/>
        <end position="77"/>
    </location>
</feature>
<evidence type="ECO:0000256" key="1">
    <source>
        <dbReference type="SAM" id="MobiDB-lite"/>
    </source>
</evidence>
<name>A0A0E0MN53_ORYPU</name>
<evidence type="ECO:0000313" key="3">
    <source>
        <dbReference type="Proteomes" id="UP000026962"/>
    </source>
</evidence>
<protein>
    <submittedName>
        <fullName evidence="2">Uncharacterized protein</fullName>
    </submittedName>
</protein>
<dbReference type="AlphaFoldDB" id="A0A0E0MN53"/>
<reference evidence="2" key="1">
    <citation type="submission" date="2015-04" db="UniProtKB">
        <authorList>
            <consortium name="EnsemblPlants"/>
        </authorList>
    </citation>
    <scope>IDENTIFICATION</scope>
</reference>
<dbReference type="Gramene" id="OPUNC12G13000.1">
    <property type="protein sequence ID" value="OPUNC12G13000.1"/>
    <property type="gene ID" value="OPUNC12G13000"/>
</dbReference>
<dbReference type="Proteomes" id="UP000026962">
    <property type="component" value="Chromosome 12"/>
</dbReference>
<feature type="region of interest" description="Disordered" evidence="1">
    <location>
        <begin position="132"/>
        <end position="154"/>
    </location>
</feature>
<reference evidence="2" key="2">
    <citation type="submission" date="2018-05" db="EMBL/GenBank/DDBJ databases">
        <title>OpunRS2 (Oryza punctata Reference Sequence Version 2).</title>
        <authorList>
            <person name="Zhang J."/>
            <person name="Kudrna D."/>
            <person name="Lee S."/>
            <person name="Talag J."/>
            <person name="Welchert J."/>
            <person name="Wing R.A."/>
        </authorList>
    </citation>
    <scope>NUCLEOTIDE SEQUENCE [LARGE SCALE GENOMIC DNA]</scope>
</reference>
<accession>A0A0E0MN53</accession>
<keyword evidence="3" id="KW-1185">Reference proteome</keyword>
<proteinExistence type="predicted"/>
<dbReference type="HOGENOM" id="CLU_1707156_0_0_1"/>
<feature type="region of interest" description="Disordered" evidence="1">
    <location>
        <begin position="30"/>
        <end position="115"/>
    </location>
</feature>
<dbReference type="EnsemblPlants" id="OPUNC12G13000.1">
    <property type="protein sequence ID" value="OPUNC12G13000.1"/>
    <property type="gene ID" value="OPUNC12G13000"/>
</dbReference>
<organism evidence="2">
    <name type="scientific">Oryza punctata</name>
    <name type="common">Red rice</name>
    <dbReference type="NCBI Taxonomy" id="4537"/>
    <lineage>
        <taxon>Eukaryota</taxon>
        <taxon>Viridiplantae</taxon>
        <taxon>Streptophyta</taxon>
        <taxon>Embryophyta</taxon>
        <taxon>Tracheophyta</taxon>
        <taxon>Spermatophyta</taxon>
        <taxon>Magnoliopsida</taxon>
        <taxon>Liliopsida</taxon>
        <taxon>Poales</taxon>
        <taxon>Poaceae</taxon>
        <taxon>BOP clade</taxon>
        <taxon>Oryzoideae</taxon>
        <taxon>Oryzeae</taxon>
        <taxon>Oryzinae</taxon>
        <taxon>Oryza</taxon>
    </lineage>
</organism>
<sequence length="154" mass="16568">MTEHRPRPIVVLDRTSPRLQLILVVVNRTTKGEEGSLVPQAKDKATRAVVEASQPTAEPSQAIVVASQPNMEPSNGSDNDEPEEGDTYSSPSDPCPSPKRRKKDDDGEQGDEVYIPCEKATLKVEAQKGASYVAPIGPGRDNGRVGQLVPPVFP</sequence>